<dbReference type="EMBL" id="POUT01000002">
    <property type="protein sequence ID" value="PNG10883.1"/>
    <property type="molecule type" value="Genomic_DNA"/>
</dbReference>
<evidence type="ECO:0000256" key="6">
    <source>
        <dbReference type="SAM" id="Phobius"/>
    </source>
</evidence>
<feature type="domain" description="Cardiolipin synthase N-terminal" evidence="7">
    <location>
        <begin position="15"/>
        <end position="56"/>
    </location>
</feature>
<evidence type="ECO:0000259" key="7">
    <source>
        <dbReference type="Pfam" id="PF13396"/>
    </source>
</evidence>
<comment type="subcellular location">
    <subcellularLocation>
        <location evidence="1">Cell membrane</location>
        <topology evidence="1">Multi-pass membrane protein</topology>
    </subcellularLocation>
</comment>
<dbReference type="Pfam" id="PF13396">
    <property type="entry name" value="PLDc_N"/>
    <property type="match status" value="1"/>
</dbReference>
<reference evidence="8 9" key="1">
    <citation type="submission" date="2018-01" db="EMBL/GenBank/DDBJ databases">
        <title>Denitrification phenotypes of diverse strains of Pseudomonas stutzeri.</title>
        <authorList>
            <person name="Milligan D.A."/>
            <person name="Bergaust L."/>
            <person name="Bakken L.R."/>
            <person name="Frostegard A."/>
        </authorList>
    </citation>
    <scope>NUCLEOTIDE SEQUENCE [LARGE SCALE GENOMIC DNA]</scope>
    <source>
        <strain evidence="8 9">24a75</strain>
    </source>
</reference>
<dbReference type="Proteomes" id="UP000236023">
    <property type="component" value="Unassembled WGS sequence"/>
</dbReference>
<dbReference type="AlphaFoldDB" id="A0A2N8T7Z4"/>
<protein>
    <recommendedName>
        <fullName evidence="7">Cardiolipin synthase N-terminal domain-containing protein</fullName>
    </recommendedName>
</protein>
<feature type="transmembrane region" description="Helical" evidence="6">
    <location>
        <begin position="36"/>
        <end position="55"/>
    </location>
</feature>
<gene>
    <name evidence="8" type="ORF">CXK94_06710</name>
</gene>
<keyword evidence="3 6" id="KW-0812">Transmembrane</keyword>
<keyword evidence="2" id="KW-1003">Cell membrane</keyword>
<evidence type="ECO:0000256" key="3">
    <source>
        <dbReference type="ARBA" id="ARBA00022692"/>
    </source>
</evidence>
<evidence type="ECO:0000256" key="5">
    <source>
        <dbReference type="ARBA" id="ARBA00023136"/>
    </source>
</evidence>
<dbReference type="GO" id="GO:0005886">
    <property type="term" value="C:plasma membrane"/>
    <property type="evidence" value="ECO:0007669"/>
    <property type="project" value="UniProtKB-SubCell"/>
</dbReference>
<dbReference type="RefSeq" id="WP_037036914.1">
    <property type="nucleotide sequence ID" value="NZ_JAMOHU010000008.1"/>
</dbReference>
<dbReference type="InterPro" id="IPR027379">
    <property type="entry name" value="CLS_N"/>
</dbReference>
<evidence type="ECO:0000256" key="2">
    <source>
        <dbReference type="ARBA" id="ARBA00022475"/>
    </source>
</evidence>
<evidence type="ECO:0000256" key="4">
    <source>
        <dbReference type="ARBA" id="ARBA00022989"/>
    </source>
</evidence>
<evidence type="ECO:0000313" key="9">
    <source>
        <dbReference type="Proteomes" id="UP000236023"/>
    </source>
</evidence>
<name>A0A2N8T7Z4_STUST</name>
<proteinExistence type="predicted"/>
<keyword evidence="4 6" id="KW-1133">Transmembrane helix</keyword>
<organism evidence="8 9">
    <name type="scientific">Stutzerimonas stutzeri</name>
    <name type="common">Pseudomonas stutzeri</name>
    <dbReference type="NCBI Taxonomy" id="316"/>
    <lineage>
        <taxon>Bacteria</taxon>
        <taxon>Pseudomonadati</taxon>
        <taxon>Pseudomonadota</taxon>
        <taxon>Gammaproteobacteria</taxon>
        <taxon>Pseudomonadales</taxon>
        <taxon>Pseudomonadaceae</taxon>
        <taxon>Stutzerimonas</taxon>
    </lineage>
</organism>
<evidence type="ECO:0000256" key="1">
    <source>
        <dbReference type="ARBA" id="ARBA00004651"/>
    </source>
</evidence>
<accession>A0A2N8T7Z4</accession>
<sequence>MSDAFGGLFSLLILILDIWAIISVVRSDSATGKKVLWVLLIIILPVVGLIIWGIMGPRGNRPDQRGL</sequence>
<evidence type="ECO:0000313" key="8">
    <source>
        <dbReference type="EMBL" id="PNG10883.1"/>
    </source>
</evidence>
<keyword evidence="5 6" id="KW-0472">Membrane</keyword>
<comment type="caution">
    <text evidence="8">The sequence shown here is derived from an EMBL/GenBank/DDBJ whole genome shotgun (WGS) entry which is preliminary data.</text>
</comment>